<name>A0ABT1SHH3_9FIRM</name>
<dbReference type="InterPro" id="IPR012394">
    <property type="entry name" value="Aldehyde_DH_NAD(P)"/>
</dbReference>
<dbReference type="SUPFAM" id="SSF53720">
    <property type="entry name" value="ALDH-like"/>
    <property type="match status" value="1"/>
</dbReference>
<comment type="similarity">
    <text evidence="1 3 5">Belongs to the aldehyde dehydrogenase family.</text>
</comment>
<dbReference type="InterPro" id="IPR029510">
    <property type="entry name" value="Ald_DH_CS_GLU"/>
</dbReference>
<evidence type="ECO:0000256" key="2">
    <source>
        <dbReference type="ARBA" id="ARBA00023002"/>
    </source>
</evidence>
<dbReference type="InterPro" id="IPR015590">
    <property type="entry name" value="Aldehyde_DH_dom"/>
</dbReference>
<comment type="caution">
    <text evidence="7">The sequence shown here is derived from an EMBL/GenBank/DDBJ whole genome shotgun (WGS) entry which is preliminary data.</text>
</comment>
<dbReference type="CDD" id="cd07136">
    <property type="entry name" value="ALDH_YwdH-P39616"/>
    <property type="match status" value="1"/>
</dbReference>
<proteinExistence type="inferred from homology"/>
<dbReference type="InterPro" id="IPR016162">
    <property type="entry name" value="Ald_DH_N"/>
</dbReference>
<gene>
    <name evidence="7" type="ORF">NE663_00120</name>
</gene>
<keyword evidence="2 3" id="KW-0560">Oxidoreductase</keyword>
<protein>
    <recommendedName>
        <fullName evidence="3">Aldehyde dehydrogenase</fullName>
    </recommendedName>
</protein>
<sequence>MELRHQLERQRQYFQSGQTKSYAHRMAALNKIEAWIHKHEAMIQDALYQDLRKAPSEAYMSEIGMTLSELRFQMKHLRKWMKPVSVPMPLAHFYSRGFYDHEPYGVVLIMAPWNYPFLLCMEPLIGAIAAGNCVVLKPSAYAPHTSSLLAKMIEALFDPAFITCIEGGREANTQLLEERFDYIFFTGSVAVAKTVMEKASRHLTPVTLELGGKSPCIVERSAHLKSAAKRIVFGKFLNSGQTCVAPDYLLVDETIQAALVKEIITQIKLAFPNDPLQDPHLPKIINAKHMRRLCALLNDQSLLYGGRFDEEKQLIEPTLVELNDVNNVLMQEEIFGPILPILTYQSLPDAIQLIKEQEKPLALYLFARDRKAVKKVLSACSFGGGCINDTIIQLSTSRLGFGGVGNSGMGSYHGYESFRTFSHRRSIVKKAIRADVPVRFRPYSKAKDQIIRRFLK</sequence>
<feature type="domain" description="Aldehyde dehydrogenase" evidence="6">
    <location>
        <begin position="11"/>
        <end position="426"/>
    </location>
</feature>
<dbReference type="Pfam" id="PF00171">
    <property type="entry name" value="Aldedh"/>
    <property type="match status" value="1"/>
</dbReference>
<dbReference type="PROSITE" id="PS00070">
    <property type="entry name" value="ALDEHYDE_DEHYDR_CYS"/>
    <property type="match status" value="1"/>
</dbReference>
<organism evidence="7 8">
    <name type="scientific">Massilicoli timonensis</name>
    <dbReference type="NCBI Taxonomy" id="2015901"/>
    <lineage>
        <taxon>Bacteria</taxon>
        <taxon>Bacillati</taxon>
        <taxon>Bacillota</taxon>
        <taxon>Erysipelotrichia</taxon>
        <taxon>Erysipelotrichales</taxon>
        <taxon>Erysipelotrichaceae</taxon>
        <taxon>Massilicoli</taxon>
    </lineage>
</organism>
<evidence type="ECO:0000259" key="6">
    <source>
        <dbReference type="Pfam" id="PF00171"/>
    </source>
</evidence>
<dbReference type="Gene3D" id="3.40.309.10">
    <property type="entry name" value="Aldehyde Dehydrogenase, Chain A, domain 2"/>
    <property type="match status" value="1"/>
</dbReference>
<dbReference type="PROSITE" id="PS00687">
    <property type="entry name" value="ALDEHYDE_DEHYDR_GLU"/>
    <property type="match status" value="1"/>
</dbReference>
<dbReference type="InterPro" id="IPR016160">
    <property type="entry name" value="Ald_DH_CS_CYS"/>
</dbReference>
<dbReference type="Gene3D" id="3.40.605.10">
    <property type="entry name" value="Aldehyde Dehydrogenase, Chain A, domain 1"/>
    <property type="match status" value="1"/>
</dbReference>
<dbReference type="RefSeq" id="WP_256197190.1">
    <property type="nucleotide sequence ID" value="NZ_JANGCH010000001.1"/>
</dbReference>
<dbReference type="PANTHER" id="PTHR43570">
    <property type="entry name" value="ALDEHYDE DEHYDROGENASE"/>
    <property type="match status" value="1"/>
</dbReference>
<dbReference type="InterPro" id="IPR016161">
    <property type="entry name" value="Ald_DH/histidinol_DH"/>
</dbReference>
<dbReference type="EMBL" id="JANGCH010000001">
    <property type="protein sequence ID" value="MCQ5120666.1"/>
    <property type="molecule type" value="Genomic_DNA"/>
</dbReference>
<keyword evidence="8" id="KW-1185">Reference proteome</keyword>
<evidence type="ECO:0000313" key="8">
    <source>
        <dbReference type="Proteomes" id="UP001524435"/>
    </source>
</evidence>
<evidence type="ECO:0000256" key="1">
    <source>
        <dbReference type="ARBA" id="ARBA00009986"/>
    </source>
</evidence>
<evidence type="ECO:0000256" key="5">
    <source>
        <dbReference type="RuleBase" id="RU003345"/>
    </source>
</evidence>
<evidence type="ECO:0000256" key="3">
    <source>
        <dbReference type="PIRNR" id="PIRNR036492"/>
    </source>
</evidence>
<feature type="active site" evidence="4">
    <location>
        <position position="209"/>
    </location>
</feature>
<reference evidence="7 8" key="1">
    <citation type="submission" date="2022-06" db="EMBL/GenBank/DDBJ databases">
        <title>Isolation of gut microbiota from human fecal samples.</title>
        <authorList>
            <person name="Pamer E.G."/>
            <person name="Barat B."/>
            <person name="Waligurski E."/>
            <person name="Medina S."/>
            <person name="Paddock L."/>
            <person name="Mostad J."/>
        </authorList>
    </citation>
    <scope>NUCLEOTIDE SEQUENCE [LARGE SCALE GENOMIC DNA]</scope>
    <source>
        <strain evidence="7 8">DFI.6.1</strain>
    </source>
</reference>
<evidence type="ECO:0000313" key="7">
    <source>
        <dbReference type="EMBL" id="MCQ5120666.1"/>
    </source>
</evidence>
<dbReference type="InterPro" id="IPR016163">
    <property type="entry name" value="Ald_DH_C"/>
</dbReference>
<evidence type="ECO:0000256" key="4">
    <source>
        <dbReference type="PROSITE-ProRule" id="PRU10007"/>
    </source>
</evidence>
<dbReference type="PANTHER" id="PTHR43570:SF16">
    <property type="entry name" value="ALDEHYDE DEHYDROGENASE TYPE III, ISOFORM Q"/>
    <property type="match status" value="1"/>
</dbReference>
<accession>A0ABT1SHH3</accession>
<dbReference type="Proteomes" id="UP001524435">
    <property type="component" value="Unassembled WGS sequence"/>
</dbReference>
<dbReference type="PIRSF" id="PIRSF036492">
    <property type="entry name" value="ALDH"/>
    <property type="match status" value="1"/>
</dbReference>